<dbReference type="Pfam" id="PF02738">
    <property type="entry name" value="MoCoBD_1"/>
    <property type="match status" value="1"/>
</dbReference>
<organism evidence="6 7">
    <name type="scientific">Desulforapulum autotrophicum (strain ATCC 43914 / DSM 3382 / VKM B-1955 / HRM2)</name>
    <name type="common">Desulfobacterium autotrophicum</name>
    <dbReference type="NCBI Taxonomy" id="177437"/>
    <lineage>
        <taxon>Bacteria</taxon>
        <taxon>Pseudomonadati</taxon>
        <taxon>Thermodesulfobacteriota</taxon>
        <taxon>Desulfobacteria</taxon>
        <taxon>Desulfobacterales</taxon>
        <taxon>Desulfobacteraceae</taxon>
        <taxon>Desulforapulum</taxon>
    </lineage>
</organism>
<dbReference type="Pfam" id="PF01315">
    <property type="entry name" value="Ald_Xan_dh_C"/>
    <property type="match status" value="1"/>
</dbReference>
<dbReference type="InterPro" id="IPR002888">
    <property type="entry name" value="2Fe-2S-bd"/>
</dbReference>
<dbReference type="InterPro" id="IPR036856">
    <property type="entry name" value="Ald_Oxase/Xan_DH_a/b_sf"/>
</dbReference>
<dbReference type="Gene3D" id="3.10.20.30">
    <property type="match status" value="1"/>
</dbReference>
<dbReference type="SUPFAM" id="SSF54665">
    <property type="entry name" value="CO dehydrogenase molybdoprotein N-domain-like"/>
    <property type="match status" value="1"/>
</dbReference>
<dbReference type="Gene3D" id="1.10.150.120">
    <property type="entry name" value="[2Fe-2S]-binding domain"/>
    <property type="match status" value="1"/>
</dbReference>
<dbReference type="PANTHER" id="PTHR11908">
    <property type="entry name" value="XANTHINE DEHYDROGENASE"/>
    <property type="match status" value="1"/>
</dbReference>
<dbReference type="CDD" id="cd00207">
    <property type="entry name" value="fer2"/>
    <property type="match status" value="1"/>
</dbReference>
<dbReference type="InterPro" id="IPR037165">
    <property type="entry name" value="AldOxase/xan_DH_Mopterin-bd_sf"/>
</dbReference>
<dbReference type="InterPro" id="IPR000674">
    <property type="entry name" value="Ald_Oxase/Xan_DH_a/b"/>
</dbReference>
<dbReference type="SUPFAM" id="SSF54292">
    <property type="entry name" value="2Fe-2S ferredoxin-like"/>
    <property type="match status" value="1"/>
</dbReference>
<dbReference type="SUPFAM" id="SSF56003">
    <property type="entry name" value="Molybdenum cofactor-binding domain"/>
    <property type="match status" value="1"/>
</dbReference>
<dbReference type="InterPro" id="IPR054705">
    <property type="entry name" value="Mop"/>
</dbReference>
<dbReference type="eggNOG" id="COG1529">
    <property type="taxonomic scope" value="Bacteria"/>
</dbReference>
<dbReference type="InterPro" id="IPR012675">
    <property type="entry name" value="Beta-grasp_dom_sf"/>
</dbReference>
<dbReference type="Gene3D" id="3.90.1170.50">
    <property type="entry name" value="Aldehyde oxidase/xanthine dehydrogenase, a/b hammerhead"/>
    <property type="match status" value="1"/>
</dbReference>
<dbReference type="SUPFAM" id="SSF47741">
    <property type="entry name" value="CO dehydrogenase ISP C-domain like"/>
    <property type="match status" value="1"/>
</dbReference>
<dbReference type="GO" id="GO:0005506">
    <property type="term" value="F:iron ion binding"/>
    <property type="evidence" value="ECO:0007669"/>
    <property type="project" value="InterPro"/>
</dbReference>
<protein>
    <submittedName>
        <fullName evidence="6">Mop2</fullName>
        <ecNumber evidence="6">1.2.99.7</ecNumber>
    </submittedName>
</protein>
<gene>
    <name evidence="6" type="primary">mop2</name>
    <name evidence="6" type="ordered locus">HRM2_38770</name>
</gene>
<dbReference type="Pfam" id="PF20256">
    <property type="entry name" value="MoCoBD_2"/>
    <property type="match status" value="1"/>
</dbReference>
<accession>C0QBD3</accession>
<dbReference type="InterPro" id="IPR036884">
    <property type="entry name" value="2Fe-2S-bd_dom_sf"/>
</dbReference>
<dbReference type="AlphaFoldDB" id="C0QBD3"/>
<dbReference type="PANTHER" id="PTHR11908:SF157">
    <property type="entry name" value="XANTHINE DEHYDROGENASE SUBUNIT D-RELATED"/>
    <property type="match status" value="1"/>
</dbReference>
<dbReference type="OrthoDB" id="9775084at2"/>
<dbReference type="Proteomes" id="UP000000442">
    <property type="component" value="Chromosome"/>
</dbReference>
<evidence type="ECO:0000256" key="1">
    <source>
        <dbReference type="ARBA" id="ARBA00006849"/>
    </source>
</evidence>
<keyword evidence="3 6" id="KW-0560">Oxidoreductase</keyword>
<dbReference type="Pfam" id="PF00111">
    <property type="entry name" value="Fer2"/>
    <property type="match status" value="1"/>
</dbReference>
<comment type="similarity">
    <text evidence="1">Belongs to the xanthine dehydrogenase family.</text>
</comment>
<name>C0QBD3_DESAH</name>
<sequence length="918" mass="99333">MPNEFLNKKIYINSIPQTVIADADTSLAEVIRQNLGLTGTKIGCNKGQCGACNVILNGKLIRSCITKWARVPNDSTIMTIEGLGDVEKLHPLQWAFTVHGAIQCGFCTPGFIISAKVFLDQNPDPARHEVRAWFQKYRNACRCTGYKQIVDAVMDAAKVLRNEKEMAAFSSLLGKKGEVWGTSYPRPSAVYKATGTWDFGEDFRNKLPRDTLYGAMVQSEISHAVIKGINISRAEKMPGVYKIVTAKDIKGTNKIVGQPTPCQNGLDRPIFCDEKIFMRGDVVALVCADTQKNADAAAKTVILDLEPLPAYLSAMAAIAPDAMEIHPGTPNIYNEKRIAKGEDTAPIMAASDHVVENDFYLQRQPHLVMEPDVGFGYMDEAGRLTIQSKSIWIYFHKAQMAPGLGLEPDQIRIIQNNSGGSFGYKLSITCEAIIGAAVLATGKPVFLGYDMAQTIGYTPNRSPFDIHMKFGADKTGKITAMETKFYVDHGPYSEFSERLTQRGTQFMGANYGIPNIRGVGYTVCTNQTWGSAFRAFGSPQAYLATEVLMDELAEKIGMDPLELRYLNVIREGDTFPFGQAPDVYVYPALIDTLRPKYQAALGRANKESTQTEKKGVGVALGVFGATHDGPDTADIIVELTEEGVTVFNNWEDHGQGADIGALGTAHEALKPLGLAPEAIKLVMNDTALAPNAGAASGSSSQVVKGNAILNGCERLLNAMAKDDGTFRTYGEMKAENLQTRHTGTWTNMGGTVCDENGQGKPFGALMYGLFMAETAVDITTGKVKVEKFTFVSDIGVINNIATVEGQMYGGLAQGIGLALSEDFENIGRHSTLMGAGLPYIEDVPDEMELIHMNHPRQHGGPYGASGIGELPLTAPHPAILNAIYNACGVRIRRLPALPEKILEGLKANQATAQGGATT</sequence>
<evidence type="ECO:0000313" key="7">
    <source>
        <dbReference type="Proteomes" id="UP000000442"/>
    </source>
</evidence>
<dbReference type="SMART" id="SM01008">
    <property type="entry name" value="Ald_Xan_dh_C"/>
    <property type="match status" value="1"/>
</dbReference>
<evidence type="ECO:0000259" key="5">
    <source>
        <dbReference type="PROSITE" id="PS51085"/>
    </source>
</evidence>
<dbReference type="InterPro" id="IPR036010">
    <property type="entry name" value="2Fe-2S_ferredoxin-like_sf"/>
</dbReference>
<evidence type="ECO:0000313" key="6">
    <source>
        <dbReference type="EMBL" id="ACN16935.1"/>
    </source>
</evidence>
<keyword evidence="2" id="KW-0479">Metal-binding</keyword>
<dbReference type="GO" id="GO:0033727">
    <property type="term" value="F:aldehyde dehydrogenase (FAD-independent) activity"/>
    <property type="evidence" value="ECO:0007669"/>
    <property type="project" value="UniProtKB-EC"/>
</dbReference>
<dbReference type="EC" id="1.2.99.7" evidence="6"/>
<evidence type="ECO:0000256" key="3">
    <source>
        <dbReference type="ARBA" id="ARBA00023002"/>
    </source>
</evidence>
<dbReference type="KEGG" id="dat:HRM2_38770"/>
<keyword evidence="4" id="KW-0408">Iron</keyword>
<dbReference type="PROSITE" id="PS00197">
    <property type="entry name" value="2FE2S_FER_1"/>
    <property type="match status" value="1"/>
</dbReference>
<reference evidence="6 7" key="1">
    <citation type="journal article" date="2009" name="Environ. Microbiol.">
        <title>Genome sequence of Desulfobacterium autotrophicum HRM2, a marine sulfate reducer oxidizing organic carbon completely to carbon dioxide.</title>
        <authorList>
            <person name="Strittmatter A.W."/>
            <person name="Liesegang H."/>
            <person name="Rabus R."/>
            <person name="Decker I."/>
            <person name="Amann J."/>
            <person name="Andres S."/>
            <person name="Henne A."/>
            <person name="Fricke W.F."/>
            <person name="Martinez-Arias R."/>
            <person name="Bartels D."/>
            <person name="Goesmann A."/>
            <person name="Krause L."/>
            <person name="Puehler A."/>
            <person name="Klenk H.P."/>
            <person name="Richter M."/>
            <person name="Schuler M."/>
            <person name="Gloeckner F.O."/>
            <person name="Meyerdierks A."/>
            <person name="Gottschalk G."/>
            <person name="Amann R."/>
        </authorList>
    </citation>
    <scope>NUCLEOTIDE SEQUENCE [LARGE SCALE GENOMIC DNA]</scope>
    <source>
        <strain evidence="7">ATCC 43914 / DSM 3382 / HRM2</strain>
    </source>
</reference>
<dbReference type="NCBIfam" id="NF045668">
    <property type="entry name" value="pterin_aldehy"/>
    <property type="match status" value="1"/>
</dbReference>
<dbReference type="InterPro" id="IPR046867">
    <property type="entry name" value="AldOxase/xan_DH_MoCoBD2"/>
</dbReference>
<proteinExistence type="inferred from homology"/>
<dbReference type="eggNOG" id="COG2080">
    <property type="taxonomic scope" value="Bacteria"/>
</dbReference>
<dbReference type="InterPro" id="IPR006058">
    <property type="entry name" value="2Fe2S_fd_BS"/>
</dbReference>
<dbReference type="InterPro" id="IPR016208">
    <property type="entry name" value="Ald_Oxase/xanthine_DH-like"/>
</dbReference>
<dbReference type="HOGENOM" id="CLU_001681_2_3_7"/>
<dbReference type="GO" id="GO:0051537">
    <property type="term" value="F:2 iron, 2 sulfur cluster binding"/>
    <property type="evidence" value="ECO:0007669"/>
    <property type="project" value="InterPro"/>
</dbReference>
<dbReference type="InterPro" id="IPR008274">
    <property type="entry name" value="AldOxase/xan_DH_MoCoBD1"/>
</dbReference>
<evidence type="ECO:0000256" key="4">
    <source>
        <dbReference type="ARBA" id="ARBA00023004"/>
    </source>
</evidence>
<dbReference type="RefSeq" id="WP_015905678.1">
    <property type="nucleotide sequence ID" value="NC_012108.1"/>
</dbReference>
<feature type="domain" description="2Fe-2S ferredoxin-type" evidence="5">
    <location>
        <begin position="8"/>
        <end position="83"/>
    </location>
</feature>
<dbReference type="EMBL" id="CP001087">
    <property type="protein sequence ID" value="ACN16935.1"/>
    <property type="molecule type" value="Genomic_DNA"/>
</dbReference>
<evidence type="ECO:0000256" key="2">
    <source>
        <dbReference type="ARBA" id="ARBA00022723"/>
    </source>
</evidence>
<keyword evidence="7" id="KW-1185">Reference proteome</keyword>
<dbReference type="Pfam" id="PF01799">
    <property type="entry name" value="Fer2_2"/>
    <property type="match status" value="1"/>
</dbReference>
<dbReference type="STRING" id="177437.HRM2_38770"/>
<dbReference type="PROSITE" id="PS51085">
    <property type="entry name" value="2FE2S_FER_2"/>
    <property type="match status" value="1"/>
</dbReference>
<dbReference type="InterPro" id="IPR001041">
    <property type="entry name" value="2Fe-2S_ferredoxin-type"/>
</dbReference>
<dbReference type="Gene3D" id="3.30.365.10">
    <property type="entry name" value="Aldehyde oxidase/xanthine dehydrogenase, molybdopterin binding domain"/>
    <property type="match status" value="4"/>
</dbReference>